<dbReference type="AlphaFoldDB" id="A0A6A6M262"/>
<sequence>MILFLRVGGSFVNKKESRAIYGRGKREVDALRAARNSLIDPYNNLRNWDKGDPCTSNWTGVLCYDTVSTDGYWHVQELRLLNMNLSGNLAPQLGQLSQLEILDFMWNELNGNIPKEIGNISPLKLLLLNGNKLSGSLPDELGYLSHLDRLQLDENEISGPIPKSHSNLSKVKHLHFNNSISGQIPSKLSNLSDLRHL</sequence>
<keyword evidence="10" id="KW-1185">Reference proteome</keyword>
<accession>A0A6A6M262</accession>
<evidence type="ECO:0000256" key="1">
    <source>
        <dbReference type="ARBA" id="ARBA00022614"/>
    </source>
</evidence>
<evidence type="ECO:0000256" key="3">
    <source>
        <dbReference type="ARBA" id="ARBA00022737"/>
    </source>
</evidence>
<keyword evidence="2" id="KW-0732">Signal</keyword>
<dbReference type="Pfam" id="PF23598">
    <property type="entry name" value="LRR_14"/>
    <property type="match status" value="1"/>
</dbReference>
<dbReference type="PANTHER" id="PTHR48009:SF4">
    <property type="entry name" value="LEUCINE-RICH REPEAT (LRR) FAMILY PROTEIN"/>
    <property type="match status" value="1"/>
</dbReference>
<reference evidence="9 10" key="1">
    <citation type="journal article" date="2020" name="Mol. Plant">
        <title>The Chromosome-Based Rubber Tree Genome Provides New Insights into Spurge Genome Evolution and Rubber Biosynthesis.</title>
        <authorList>
            <person name="Liu J."/>
            <person name="Shi C."/>
            <person name="Shi C.C."/>
            <person name="Li W."/>
            <person name="Zhang Q.J."/>
            <person name="Zhang Y."/>
            <person name="Li K."/>
            <person name="Lu H.F."/>
            <person name="Shi C."/>
            <person name="Zhu S.T."/>
            <person name="Xiao Z.Y."/>
            <person name="Nan H."/>
            <person name="Yue Y."/>
            <person name="Zhu X.G."/>
            <person name="Wu Y."/>
            <person name="Hong X.N."/>
            <person name="Fan G.Y."/>
            <person name="Tong Y."/>
            <person name="Zhang D."/>
            <person name="Mao C.L."/>
            <person name="Liu Y.L."/>
            <person name="Hao S.J."/>
            <person name="Liu W.Q."/>
            <person name="Lv M.Q."/>
            <person name="Zhang H.B."/>
            <person name="Liu Y."/>
            <person name="Hu-Tang G.R."/>
            <person name="Wang J.P."/>
            <person name="Wang J.H."/>
            <person name="Sun Y.H."/>
            <person name="Ni S.B."/>
            <person name="Chen W.B."/>
            <person name="Zhang X.C."/>
            <person name="Jiao Y.N."/>
            <person name="Eichler E.E."/>
            <person name="Li G.H."/>
            <person name="Liu X."/>
            <person name="Gao L.Z."/>
        </authorList>
    </citation>
    <scope>NUCLEOTIDE SEQUENCE [LARGE SCALE GENOMIC DNA]</scope>
    <source>
        <strain evidence="10">cv. GT1</strain>
        <tissue evidence="9">Leaf</tissue>
    </source>
</reference>
<evidence type="ECO:0000313" key="10">
    <source>
        <dbReference type="Proteomes" id="UP000467840"/>
    </source>
</evidence>
<comment type="catalytic activity">
    <reaction evidence="5">
        <text>L-threonyl-[protein] + ATP = O-phospho-L-threonyl-[protein] + ADP + H(+)</text>
        <dbReference type="Rhea" id="RHEA:46608"/>
        <dbReference type="Rhea" id="RHEA-COMP:11060"/>
        <dbReference type="Rhea" id="RHEA-COMP:11605"/>
        <dbReference type="ChEBI" id="CHEBI:15378"/>
        <dbReference type="ChEBI" id="CHEBI:30013"/>
        <dbReference type="ChEBI" id="CHEBI:30616"/>
        <dbReference type="ChEBI" id="CHEBI:61977"/>
        <dbReference type="ChEBI" id="CHEBI:456216"/>
        <dbReference type="EC" id="2.7.11.1"/>
    </reaction>
</comment>
<dbReference type="Proteomes" id="UP000467840">
    <property type="component" value="Chromosome 9"/>
</dbReference>
<feature type="domain" description="Disease resistance R13L4/SHOC-2-like LRR" evidence="8">
    <location>
        <begin position="86"/>
        <end position="197"/>
    </location>
</feature>
<keyword evidence="1" id="KW-0433">Leucine-rich repeat</keyword>
<evidence type="ECO:0000256" key="6">
    <source>
        <dbReference type="ARBA" id="ARBA00048679"/>
    </source>
</evidence>
<keyword evidence="4" id="KW-0675">Receptor</keyword>
<protein>
    <submittedName>
        <fullName evidence="9">Uncharacterized protein</fullName>
    </submittedName>
</protein>
<keyword evidence="3" id="KW-0677">Repeat</keyword>
<organism evidence="9 10">
    <name type="scientific">Hevea brasiliensis</name>
    <name type="common">Para rubber tree</name>
    <name type="synonym">Siphonia brasiliensis</name>
    <dbReference type="NCBI Taxonomy" id="3981"/>
    <lineage>
        <taxon>Eukaryota</taxon>
        <taxon>Viridiplantae</taxon>
        <taxon>Streptophyta</taxon>
        <taxon>Embryophyta</taxon>
        <taxon>Tracheophyta</taxon>
        <taxon>Spermatophyta</taxon>
        <taxon>Magnoliopsida</taxon>
        <taxon>eudicotyledons</taxon>
        <taxon>Gunneridae</taxon>
        <taxon>Pentapetalae</taxon>
        <taxon>rosids</taxon>
        <taxon>fabids</taxon>
        <taxon>Malpighiales</taxon>
        <taxon>Euphorbiaceae</taxon>
        <taxon>Crotonoideae</taxon>
        <taxon>Micrandreae</taxon>
        <taxon>Hevea</taxon>
    </lineage>
</organism>
<comment type="caution">
    <text evidence="9">The sequence shown here is derived from an EMBL/GenBank/DDBJ whole genome shotgun (WGS) entry which is preliminary data.</text>
</comment>
<dbReference type="InterPro" id="IPR013210">
    <property type="entry name" value="LRR_N_plant-typ"/>
</dbReference>
<dbReference type="SUPFAM" id="SSF52058">
    <property type="entry name" value="L domain-like"/>
    <property type="match status" value="1"/>
</dbReference>
<dbReference type="InterPro" id="IPR055414">
    <property type="entry name" value="LRR_R13L4/SHOC2-like"/>
</dbReference>
<dbReference type="Gene3D" id="3.80.10.10">
    <property type="entry name" value="Ribonuclease Inhibitor"/>
    <property type="match status" value="1"/>
</dbReference>
<name>A0A6A6M262_HEVBR</name>
<dbReference type="InterPro" id="IPR032675">
    <property type="entry name" value="LRR_dom_sf"/>
</dbReference>
<evidence type="ECO:0000259" key="7">
    <source>
        <dbReference type="Pfam" id="PF08263"/>
    </source>
</evidence>
<evidence type="ECO:0000313" key="9">
    <source>
        <dbReference type="EMBL" id="KAF2306608.1"/>
    </source>
</evidence>
<evidence type="ECO:0000259" key="8">
    <source>
        <dbReference type="Pfam" id="PF23598"/>
    </source>
</evidence>
<comment type="catalytic activity">
    <reaction evidence="6">
        <text>L-seryl-[protein] + ATP = O-phospho-L-seryl-[protein] + ADP + H(+)</text>
        <dbReference type="Rhea" id="RHEA:17989"/>
        <dbReference type="Rhea" id="RHEA-COMP:9863"/>
        <dbReference type="Rhea" id="RHEA-COMP:11604"/>
        <dbReference type="ChEBI" id="CHEBI:15378"/>
        <dbReference type="ChEBI" id="CHEBI:29999"/>
        <dbReference type="ChEBI" id="CHEBI:30616"/>
        <dbReference type="ChEBI" id="CHEBI:83421"/>
        <dbReference type="ChEBI" id="CHEBI:456216"/>
        <dbReference type="EC" id="2.7.11.1"/>
    </reaction>
</comment>
<feature type="domain" description="Leucine-rich repeat-containing N-terminal plant-type" evidence="7">
    <location>
        <begin position="26"/>
        <end position="63"/>
    </location>
</feature>
<dbReference type="EMBL" id="JAAGAX010000008">
    <property type="protein sequence ID" value="KAF2306608.1"/>
    <property type="molecule type" value="Genomic_DNA"/>
</dbReference>
<dbReference type="FunFam" id="3.80.10.10:FF:000387">
    <property type="entry name" value="Probable LRR receptor-like serine/threonine-protein kinase At1g06840"/>
    <property type="match status" value="1"/>
</dbReference>
<dbReference type="PANTHER" id="PTHR48009">
    <property type="entry name" value="LEUCINE-RICH REPEAT (LRR) FAMILY PROTEIN"/>
    <property type="match status" value="1"/>
</dbReference>
<evidence type="ECO:0000256" key="5">
    <source>
        <dbReference type="ARBA" id="ARBA00047899"/>
    </source>
</evidence>
<dbReference type="InterPro" id="IPR053213">
    <property type="entry name" value="RLP29"/>
</dbReference>
<evidence type="ECO:0000256" key="4">
    <source>
        <dbReference type="ARBA" id="ARBA00023170"/>
    </source>
</evidence>
<evidence type="ECO:0000256" key="2">
    <source>
        <dbReference type="ARBA" id="ARBA00022729"/>
    </source>
</evidence>
<gene>
    <name evidence="9" type="ORF">GH714_019761</name>
</gene>
<dbReference type="Pfam" id="PF08263">
    <property type="entry name" value="LRRNT_2"/>
    <property type="match status" value="1"/>
</dbReference>
<proteinExistence type="predicted"/>
<dbReference type="GO" id="GO:0004674">
    <property type="term" value="F:protein serine/threonine kinase activity"/>
    <property type="evidence" value="ECO:0007669"/>
    <property type="project" value="UniProtKB-EC"/>
</dbReference>